<dbReference type="InterPro" id="IPR001926">
    <property type="entry name" value="TrpB-like_PALP"/>
</dbReference>
<feature type="domain" description="Tryptophan synthase beta chain-like PALP" evidence="4">
    <location>
        <begin position="71"/>
        <end position="383"/>
    </location>
</feature>
<dbReference type="PANTHER" id="PTHR48078:SF6">
    <property type="entry name" value="L-THREONINE DEHYDRATASE CATABOLIC TDCB"/>
    <property type="match status" value="1"/>
</dbReference>
<dbReference type="Pfam" id="PF00291">
    <property type="entry name" value="PALP"/>
    <property type="match status" value="1"/>
</dbReference>
<comment type="caution">
    <text evidence="5">The sequence shown here is derived from an EMBL/GenBank/DDBJ whole genome shotgun (WGS) entry which is preliminary data.</text>
</comment>
<sequence>MKQWGLYCSRCSARLPFRYQDMKCECGGTLLVEYDLELVARTLTKESLKQRYSSMWRYRELLPVEDSASIVSLGEGWTPLLRMPKWENKLSLKRLWIKREEQNPTGSFKSRGFSVAVSLLKEAGVTKAAVPSNGNAAGALAAYAGRAGIQAFVFIPMDCPSLIVDECPLYGATTILVDGFIHDAAAIIEAGRDEQGWVNVGTLKEPGRVEGKKTMGLELAEQLGWTFPDVIIYPTGGGSGIIGMWKAFMELKSMGFIQGDMPRFVCVQEEGCQPIVDGVHPVSTATSDDSGDDLPLLDGKIIPNPTGMRVPNPPDLPLLLSIVQQSGGTAIAVSKKQIADAILSLGADGISSSPEGAATWAAMLVLSDTGWLRASDSVVLFNTSHAMKYAKLGTSAAIPIIRTYDDYMIYRSL</sequence>
<dbReference type="GO" id="GO:0006565">
    <property type="term" value="P:L-serine catabolic process"/>
    <property type="evidence" value="ECO:0007669"/>
    <property type="project" value="TreeGrafter"/>
</dbReference>
<dbReference type="GO" id="GO:0003941">
    <property type="term" value="F:L-serine ammonia-lyase activity"/>
    <property type="evidence" value="ECO:0007669"/>
    <property type="project" value="TreeGrafter"/>
</dbReference>
<evidence type="ECO:0000259" key="4">
    <source>
        <dbReference type="Pfam" id="PF00291"/>
    </source>
</evidence>
<evidence type="ECO:0000313" key="6">
    <source>
        <dbReference type="Proteomes" id="UP000093309"/>
    </source>
</evidence>
<evidence type="ECO:0000256" key="2">
    <source>
        <dbReference type="ARBA" id="ARBA00022898"/>
    </source>
</evidence>
<comment type="cofactor">
    <cofactor evidence="1">
        <name>pyridoxal 5'-phosphate</name>
        <dbReference type="ChEBI" id="CHEBI:597326"/>
    </cofactor>
</comment>
<gene>
    <name evidence="5" type="ORF">A8709_31505</name>
</gene>
<reference evidence="6" key="1">
    <citation type="submission" date="2016-05" db="EMBL/GenBank/DDBJ databases">
        <title>Paenibacillus oryzae. sp. nov., isolated from the rice root.</title>
        <authorList>
            <person name="Zhang J."/>
            <person name="Zhang X."/>
        </authorList>
    </citation>
    <scope>NUCLEOTIDE SEQUENCE [LARGE SCALE GENOMIC DNA]</scope>
    <source>
        <strain evidence="6">KCTC13222</strain>
    </source>
</reference>
<dbReference type="SUPFAM" id="SSF53686">
    <property type="entry name" value="Tryptophan synthase beta subunit-like PLP-dependent enzymes"/>
    <property type="match status" value="1"/>
</dbReference>
<organism evidence="5 6">
    <name type="scientific">Paenibacillus pectinilyticus</name>
    <dbReference type="NCBI Taxonomy" id="512399"/>
    <lineage>
        <taxon>Bacteria</taxon>
        <taxon>Bacillati</taxon>
        <taxon>Bacillota</taxon>
        <taxon>Bacilli</taxon>
        <taxon>Bacillales</taxon>
        <taxon>Paenibacillaceae</taxon>
        <taxon>Paenibacillus</taxon>
    </lineage>
</organism>
<dbReference type="InterPro" id="IPR050147">
    <property type="entry name" value="Ser/Thr_Dehydratase"/>
</dbReference>
<dbReference type="OrthoDB" id="9778118at2"/>
<dbReference type="AlphaFoldDB" id="A0A1C0ZW75"/>
<dbReference type="PANTHER" id="PTHR48078">
    <property type="entry name" value="THREONINE DEHYDRATASE, MITOCHONDRIAL-RELATED"/>
    <property type="match status" value="1"/>
</dbReference>
<dbReference type="Gene3D" id="3.40.50.1100">
    <property type="match status" value="2"/>
</dbReference>
<name>A0A1C0ZW75_9BACL</name>
<dbReference type="NCBIfam" id="NF006050">
    <property type="entry name" value="PRK08197.1"/>
    <property type="match status" value="1"/>
</dbReference>
<dbReference type="InterPro" id="IPR036052">
    <property type="entry name" value="TrpB-like_PALP_sf"/>
</dbReference>
<dbReference type="GO" id="GO:0006567">
    <property type="term" value="P:L-threonine catabolic process"/>
    <property type="evidence" value="ECO:0007669"/>
    <property type="project" value="TreeGrafter"/>
</dbReference>
<dbReference type="Proteomes" id="UP000093309">
    <property type="component" value="Unassembled WGS sequence"/>
</dbReference>
<accession>A0A1C0ZW75</accession>
<protein>
    <submittedName>
        <fullName evidence="5">Threonine synthase</fullName>
    </submittedName>
</protein>
<keyword evidence="2" id="KW-0663">Pyridoxal phosphate</keyword>
<dbReference type="RefSeq" id="WP_065856576.1">
    <property type="nucleotide sequence ID" value="NZ_LYPC01000027.1"/>
</dbReference>
<evidence type="ECO:0000256" key="3">
    <source>
        <dbReference type="ARBA" id="ARBA00023239"/>
    </source>
</evidence>
<dbReference type="GO" id="GO:0004794">
    <property type="term" value="F:threonine deaminase activity"/>
    <property type="evidence" value="ECO:0007669"/>
    <property type="project" value="TreeGrafter"/>
</dbReference>
<proteinExistence type="predicted"/>
<dbReference type="GO" id="GO:0009097">
    <property type="term" value="P:isoleucine biosynthetic process"/>
    <property type="evidence" value="ECO:0007669"/>
    <property type="project" value="TreeGrafter"/>
</dbReference>
<dbReference type="STRING" id="512399.A8709_31505"/>
<evidence type="ECO:0000256" key="1">
    <source>
        <dbReference type="ARBA" id="ARBA00001933"/>
    </source>
</evidence>
<keyword evidence="6" id="KW-1185">Reference proteome</keyword>
<evidence type="ECO:0000313" key="5">
    <source>
        <dbReference type="EMBL" id="OCT12356.1"/>
    </source>
</evidence>
<dbReference type="EMBL" id="LYPC01000027">
    <property type="protein sequence ID" value="OCT12356.1"/>
    <property type="molecule type" value="Genomic_DNA"/>
</dbReference>
<keyword evidence="3" id="KW-0456">Lyase</keyword>